<evidence type="ECO:0000256" key="3">
    <source>
        <dbReference type="ARBA" id="ARBA00022722"/>
    </source>
</evidence>
<dbReference type="InterPro" id="IPR012337">
    <property type="entry name" value="RNaseH-like_sf"/>
</dbReference>
<dbReference type="SUPFAM" id="SSF53098">
    <property type="entry name" value="Ribonuclease H-like"/>
    <property type="match status" value="1"/>
</dbReference>
<keyword evidence="6" id="KW-0539">Nucleus</keyword>
<feature type="compositionally biased region" description="Acidic residues" evidence="8">
    <location>
        <begin position="362"/>
        <end position="379"/>
    </location>
</feature>
<keyword evidence="3" id="KW-0540">Nuclease</keyword>
<keyword evidence="7" id="KW-0863">Zinc-finger</keyword>
<dbReference type="Gene3D" id="3.30.420.10">
    <property type="entry name" value="Ribonuclease H-like superfamily/Ribonuclease H"/>
    <property type="match status" value="1"/>
</dbReference>
<evidence type="ECO:0000313" key="10">
    <source>
        <dbReference type="Ensembl" id="ENSAPLP00000023437.1"/>
    </source>
</evidence>
<organism evidence="10 11">
    <name type="scientific">Anas platyrhynchos platyrhynchos</name>
    <name type="common">Northern mallard</name>
    <dbReference type="NCBI Taxonomy" id="8840"/>
    <lineage>
        <taxon>Eukaryota</taxon>
        <taxon>Metazoa</taxon>
        <taxon>Chordata</taxon>
        <taxon>Craniata</taxon>
        <taxon>Vertebrata</taxon>
        <taxon>Euteleostomi</taxon>
        <taxon>Archelosauria</taxon>
        <taxon>Archosauria</taxon>
        <taxon>Dinosauria</taxon>
        <taxon>Saurischia</taxon>
        <taxon>Theropoda</taxon>
        <taxon>Coelurosauria</taxon>
        <taxon>Aves</taxon>
        <taxon>Neognathae</taxon>
        <taxon>Galloanserae</taxon>
        <taxon>Anseriformes</taxon>
        <taxon>Anatidae</taxon>
        <taxon>Anatinae</taxon>
        <taxon>Anas</taxon>
    </lineage>
</organism>
<dbReference type="InterPro" id="IPR036397">
    <property type="entry name" value="RNaseH_sf"/>
</dbReference>
<evidence type="ECO:0000256" key="1">
    <source>
        <dbReference type="ARBA" id="ARBA00004123"/>
    </source>
</evidence>
<feature type="region of interest" description="Disordered" evidence="8">
    <location>
        <begin position="156"/>
        <end position="177"/>
    </location>
</feature>
<evidence type="ECO:0000313" key="11">
    <source>
        <dbReference type="Proteomes" id="UP000016666"/>
    </source>
</evidence>
<dbReference type="GO" id="GO:0005634">
    <property type="term" value="C:nucleus"/>
    <property type="evidence" value="ECO:0007669"/>
    <property type="project" value="UniProtKB-SubCell"/>
</dbReference>
<keyword evidence="4" id="KW-0378">Hydrolase</keyword>
<accession>A0A493TC33</accession>
<dbReference type="SMART" id="SM00479">
    <property type="entry name" value="EXOIII"/>
    <property type="match status" value="1"/>
</dbReference>
<protein>
    <recommendedName>
        <fullName evidence="9">C3H1-type domain-containing protein</fullName>
    </recommendedName>
</protein>
<dbReference type="GO" id="GO:0008270">
    <property type="term" value="F:zinc ion binding"/>
    <property type="evidence" value="ECO:0007669"/>
    <property type="project" value="UniProtKB-KW"/>
</dbReference>
<reference evidence="10 11" key="1">
    <citation type="submission" date="2017-10" db="EMBL/GenBank/DDBJ databases">
        <title>A new Pekin duck reference genome.</title>
        <authorList>
            <person name="Hou Z.-C."/>
            <person name="Zhou Z.-K."/>
            <person name="Zhu F."/>
            <person name="Hou S.-S."/>
        </authorList>
    </citation>
    <scope>NUCLEOTIDE SEQUENCE [LARGE SCALE GENOMIC DNA]</scope>
</reference>
<dbReference type="InterPro" id="IPR000571">
    <property type="entry name" value="Znf_CCCH"/>
</dbReference>
<feature type="region of interest" description="Disordered" evidence="8">
    <location>
        <begin position="39"/>
        <end position="113"/>
    </location>
</feature>
<keyword evidence="7" id="KW-0862">Zinc</keyword>
<feature type="compositionally biased region" description="Basic and acidic residues" evidence="8">
    <location>
        <begin position="167"/>
        <end position="177"/>
    </location>
</feature>
<dbReference type="Proteomes" id="UP000016666">
    <property type="component" value="Chromosome Z"/>
</dbReference>
<dbReference type="InterPro" id="IPR047021">
    <property type="entry name" value="REXO1/3/4-like"/>
</dbReference>
<reference evidence="10" key="3">
    <citation type="submission" date="2025-09" db="UniProtKB">
        <authorList>
            <consortium name="Ensembl"/>
        </authorList>
    </citation>
    <scope>IDENTIFICATION</scope>
</reference>
<evidence type="ECO:0000256" key="4">
    <source>
        <dbReference type="ARBA" id="ARBA00022801"/>
    </source>
</evidence>
<dbReference type="OMA" id="CRCGEVY"/>
<keyword evidence="7" id="KW-0479">Metal-binding</keyword>
<dbReference type="GO" id="GO:0003676">
    <property type="term" value="F:nucleic acid binding"/>
    <property type="evidence" value="ECO:0007669"/>
    <property type="project" value="InterPro"/>
</dbReference>
<feature type="compositionally biased region" description="Basic residues" evidence="8">
    <location>
        <begin position="91"/>
        <end position="100"/>
    </location>
</feature>
<comment type="subcellular location">
    <subcellularLocation>
        <location evidence="1">Nucleus</location>
    </subcellularLocation>
</comment>
<feature type="domain" description="C3H1-type" evidence="9">
    <location>
        <begin position="12"/>
        <end position="35"/>
    </location>
</feature>
<dbReference type="InterPro" id="IPR034922">
    <property type="entry name" value="REX1-like_exo"/>
</dbReference>
<reference evidence="10" key="2">
    <citation type="submission" date="2025-08" db="UniProtKB">
        <authorList>
            <consortium name="Ensembl"/>
        </authorList>
    </citation>
    <scope>IDENTIFICATION</scope>
</reference>
<evidence type="ECO:0000256" key="8">
    <source>
        <dbReference type="SAM" id="MobiDB-lite"/>
    </source>
</evidence>
<dbReference type="Ensembl" id="ENSAPLT00000042839.1">
    <property type="protein sequence ID" value="ENSAPLP00000023437.1"/>
    <property type="gene ID" value="ENSAPLG00000012811.2"/>
</dbReference>
<feature type="region of interest" description="Disordered" evidence="8">
    <location>
        <begin position="274"/>
        <end position="315"/>
    </location>
</feature>
<name>A0A493TC33_ANAPP</name>
<feature type="compositionally biased region" description="Basic and acidic residues" evidence="8">
    <location>
        <begin position="208"/>
        <end position="217"/>
    </location>
</feature>
<evidence type="ECO:0000256" key="2">
    <source>
        <dbReference type="ARBA" id="ARBA00006357"/>
    </source>
</evidence>
<evidence type="ECO:0000259" key="9">
    <source>
        <dbReference type="PROSITE" id="PS50103"/>
    </source>
</evidence>
<dbReference type="PROSITE" id="PS50103">
    <property type="entry name" value="ZF_C3H1"/>
    <property type="match status" value="1"/>
</dbReference>
<dbReference type="GeneTree" id="ENSGT00940000165347"/>
<proteinExistence type="inferred from homology"/>
<evidence type="ECO:0000256" key="5">
    <source>
        <dbReference type="ARBA" id="ARBA00022839"/>
    </source>
</evidence>
<dbReference type="InterPro" id="IPR013520">
    <property type="entry name" value="Ribonucl_H"/>
</dbReference>
<dbReference type="AlphaFoldDB" id="A0A493TC33"/>
<keyword evidence="11" id="KW-1185">Reference proteome</keyword>
<feature type="region of interest" description="Disordered" evidence="8">
    <location>
        <begin position="205"/>
        <end position="232"/>
    </location>
</feature>
<feature type="zinc finger region" description="C3H1-type" evidence="7">
    <location>
        <begin position="12"/>
        <end position="35"/>
    </location>
</feature>
<dbReference type="STRING" id="8840.ENSAPLP00000023437"/>
<feature type="region of interest" description="Disordered" evidence="8">
    <location>
        <begin position="342"/>
        <end position="379"/>
    </location>
</feature>
<dbReference type="CDD" id="cd06145">
    <property type="entry name" value="REX1_like"/>
    <property type="match status" value="1"/>
</dbReference>
<sequence>MFRPAGYFSGLPCPFHQAEDGSCRRPHCQYLHESWRQPAAERHPSAVGGPSEGLSISSITTEDENAKQQLAKPTELFPCEYQEANSEASPFRRKFRKRSRSYSPVEPEESDDECDLVIDEPALVNKRPRKNRNYKNLNREEELDDVIHAEELRGSIIADGPGYTPGKSEKRADLEKSGKCLNESEKAGSVSLKANKIYLPDVNTETQKISEQRERHGCNSQKHKSASAEADVQKKILKQEKAESNILVKEFVQKYTGSEKGVGSGGVTKSVLCSSHSSGNESTIKRPGKQIILDTKKSCSTDKKMGKSPKDTYSYPTDFLNVDKEACSGTILQTKNIDKSSSVQPVCRNKKEGEKILSSSAEDMESSGEDTEISESDDPIEECRRIFEEFEKEAQKKDSDKQTHEKNVDASLLETEVNVAGQKRRITDIPKFDVCNKNEMEPFKRSPVQQGPKNPRIQTAQLKARELIASIATDSGQEKSMSKQSAIQIQTSSDLLGVQPVEIVSGQLHKPSKGNAEIAMPCKLSVRSIEKTALMLFEGYVKKKPFIPESASKVPREIRQRYFKLFFEHYLKICSTVDEAGGKARIEEQSIYDRCGSKNMYLNFAVKTVKKLRDHGQSSDIKTPSGAGSVKADNEKELTGDVLYELLKDYLLTEQQLIENNFPRPNPEKNGSAIFRGVRKKVVSDKFRRTCCRCGEVFTVSSGKHRLKECNYHSGRLLEQRVAGGLEKHYSCCEGIVGSPGCQIAKLHVHDGRKETLDGFVKTLIKSPPSDKKHGIYALDCDMCYTSQGLELTRVTVVDDKLQVVYDTFVKPHNEVIDYNTSFSGVTEDNLKNTKTTLRDVQAVLLNLFSADTILIGHSLENDFFVLKLIHDTVVDTSILFPHRLGPPNKRALRSLMADYLMRIHQGDVNGHNSTEDAIACMELIFWKIKEDKKRRK</sequence>
<dbReference type="GO" id="GO:0004527">
    <property type="term" value="F:exonuclease activity"/>
    <property type="evidence" value="ECO:0007669"/>
    <property type="project" value="UniProtKB-KW"/>
</dbReference>
<evidence type="ECO:0000256" key="6">
    <source>
        <dbReference type="ARBA" id="ARBA00023242"/>
    </source>
</evidence>
<evidence type="ECO:0000256" key="7">
    <source>
        <dbReference type="PROSITE-ProRule" id="PRU00723"/>
    </source>
</evidence>
<dbReference type="PANTHER" id="PTHR12801:SF152">
    <property type="entry name" value="EXONUCLEASE DOMAIN-CONTAINING PROTEIN"/>
    <property type="match status" value="1"/>
</dbReference>
<dbReference type="FunFam" id="3.30.420.10:FF:000021">
    <property type="entry name" value="RNA exonuclease 1 homolog"/>
    <property type="match status" value="1"/>
</dbReference>
<feature type="compositionally biased region" description="Basic and acidic residues" evidence="8">
    <location>
        <begin position="294"/>
        <end position="310"/>
    </location>
</feature>
<comment type="similarity">
    <text evidence="2">Belongs to the REXO1/REXO3 family.</text>
</comment>
<keyword evidence="5" id="KW-0269">Exonuclease</keyword>
<dbReference type="PANTHER" id="PTHR12801">
    <property type="entry name" value="RNA EXONUCLEASE REXO1 / RECO3 FAMILY MEMBER-RELATED"/>
    <property type="match status" value="1"/>
</dbReference>
<dbReference type="InterPro" id="IPR031736">
    <property type="entry name" value="REXO1-like_dom"/>
</dbReference>
<dbReference type="Pfam" id="PF15870">
    <property type="entry name" value="EloA-BP1"/>
    <property type="match status" value="2"/>
</dbReference>